<evidence type="ECO:0000256" key="6">
    <source>
        <dbReference type="ARBA" id="ARBA00022984"/>
    </source>
</evidence>
<feature type="binding site" evidence="10">
    <location>
        <position position="179"/>
    </location>
    <ligand>
        <name>UDP-N-acetyl-alpha-D-glucosamine</name>
        <dbReference type="ChEBI" id="CHEBI:57705"/>
    </ligand>
</feature>
<dbReference type="HAMAP" id="MF_00033">
    <property type="entry name" value="MurG"/>
    <property type="match status" value="1"/>
</dbReference>
<keyword evidence="7 10" id="KW-0472">Membrane</keyword>
<dbReference type="Gene3D" id="3.40.50.2000">
    <property type="entry name" value="Glycogen Phosphorylase B"/>
    <property type="match status" value="2"/>
</dbReference>
<evidence type="ECO:0000256" key="1">
    <source>
        <dbReference type="ARBA" id="ARBA00022475"/>
    </source>
</evidence>
<evidence type="ECO:0000256" key="10">
    <source>
        <dbReference type="HAMAP-Rule" id="MF_00033"/>
    </source>
</evidence>
<evidence type="ECO:0000313" key="14">
    <source>
        <dbReference type="Proteomes" id="UP001447842"/>
    </source>
</evidence>
<feature type="domain" description="Glycosyltransferase family 28 N-terminal" evidence="11">
    <location>
        <begin position="3"/>
        <end position="141"/>
    </location>
</feature>
<accession>A0ABZ3HAV1</accession>
<feature type="domain" description="Glycosyl transferase family 28 C-terminal" evidence="12">
    <location>
        <begin position="172"/>
        <end position="315"/>
    </location>
</feature>
<feature type="binding site" evidence="10">
    <location>
        <position position="277"/>
    </location>
    <ligand>
        <name>UDP-N-acetyl-alpha-D-glucosamine</name>
        <dbReference type="ChEBI" id="CHEBI:57705"/>
    </ligand>
</feature>
<dbReference type="Pfam" id="PF03033">
    <property type="entry name" value="Glyco_transf_28"/>
    <property type="match status" value="1"/>
</dbReference>
<evidence type="ECO:0000313" key="13">
    <source>
        <dbReference type="EMBL" id="XAU15492.1"/>
    </source>
</evidence>
<comment type="similarity">
    <text evidence="10">Belongs to the glycosyltransferase 28 family. MurG subfamily.</text>
</comment>
<keyword evidence="9 10" id="KW-0961">Cell wall biogenesis/degradation</keyword>
<dbReference type="SUPFAM" id="SSF53756">
    <property type="entry name" value="UDP-Glycosyltransferase/glycogen phosphorylase"/>
    <property type="match status" value="1"/>
</dbReference>
<evidence type="ECO:0000256" key="4">
    <source>
        <dbReference type="ARBA" id="ARBA00022679"/>
    </source>
</evidence>
<dbReference type="Proteomes" id="UP001447842">
    <property type="component" value="Chromosome"/>
</dbReference>
<reference evidence="13 14" key="1">
    <citation type="submission" date="2024-03" db="EMBL/GenBank/DDBJ databases">
        <title>Sulfurimonas sp. HSL3-1.</title>
        <authorList>
            <person name="Wang S."/>
        </authorList>
    </citation>
    <scope>NUCLEOTIDE SEQUENCE [LARGE SCALE GENOMIC DNA]</scope>
    <source>
        <strain evidence="13 14">HSL3-1</strain>
    </source>
</reference>
<dbReference type="EMBL" id="CP147920">
    <property type="protein sequence ID" value="XAU15492.1"/>
    <property type="molecule type" value="Genomic_DNA"/>
</dbReference>
<comment type="pathway">
    <text evidence="10">Cell wall biogenesis; peptidoglycan biosynthesis.</text>
</comment>
<evidence type="ECO:0000256" key="7">
    <source>
        <dbReference type="ARBA" id="ARBA00023136"/>
    </source>
</evidence>
<dbReference type="CDD" id="cd03785">
    <property type="entry name" value="GT28_MurG"/>
    <property type="match status" value="1"/>
</dbReference>
<evidence type="ECO:0000259" key="12">
    <source>
        <dbReference type="Pfam" id="PF04101"/>
    </source>
</evidence>
<gene>
    <name evidence="10 13" type="primary">murG</name>
    <name evidence="13" type="ORF">WCY31_02060</name>
</gene>
<evidence type="ECO:0000256" key="9">
    <source>
        <dbReference type="ARBA" id="ARBA00023316"/>
    </source>
</evidence>
<evidence type="ECO:0000259" key="11">
    <source>
        <dbReference type="Pfam" id="PF03033"/>
    </source>
</evidence>
<dbReference type="RefSeq" id="WP_345972942.1">
    <property type="nucleotide sequence ID" value="NZ_CP147920.1"/>
</dbReference>
<comment type="subcellular location">
    <subcellularLocation>
        <location evidence="10">Cell membrane</location>
        <topology evidence="10">Peripheral membrane protein</topology>
        <orientation evidence="10">Cytoplasmic side</orientation>
    </subcellularLocation>
</comment>
<dbReference type="PANTHER" id="PTHR21015">
    <property type="entry name" value="UDP-N-ACETYLGLUCOSAMINE--N-ACETYLMURAMYL-(PENTAPEPTIDE) PYROPHOSPHORYL-UNDECAPRENOL N-ACETYLGLUCOSAMINE TRANSFERASE 1"/>
    <property type="match status" value="1"/>
</dbReference>
<keyword evidence="4 10" id="KW-0808">Transferase</keyword>
<dbReference type="PANTHER" id="PTHR21015:SF22">
    <property type="entry name" value="GLYCOSYLTRANSFERASE"/>
    <property type="match status" value="1"/>
</dbReference>
<dbReference type="EC" id="2.4.1.227" evidence="10"/>
<name>A0ABZ3HAV1_9BACT</name>
<keyword evidence="14" id="KW-1185">Reference proteome</keyword>
<feature type="binding site" evidence="10">
    <location>
        <position position="124"/>
    </location>
    <ligand>
        <name>UDP-N-acetyl-alpha-D-glucosamine</name>
        <dbReference type="ChEBI" id="CHEBI:57705"/>
    </ligand>
</feature>
<keyword evidence="8 10" id="KW-0131">Cell cycle</keyword>
<evidence type="ECO:0000256" key="2">
    <source>
        <dbReference type="ARBA" id="ARBA00022618"/>
    </source>
</evidence>
<sequence>MKFVLTGGGTGGHLAIAKALLDAITAAGDEAIFIGSTTGQDRMWFGEGSAFEQTHFLETTGVVNRRGIAKLAALWRVARSALEARRIMKRYRPDAVISVGGFSAAPASFAALSLKIPYFIHEQNAVTGRLNRLLRRYARCFFSSYDPESPVKSYPVNRALFETARVRERVETVIFLGGSQGAKAINDFALAVAPALARRGIAIIHQCGERDYERVREAYAAMGIGAELYGFTKELPSLLARSDLAVSRAGASTLWELAANGLPALYIPYPYAAGDHQYYNAMHLAEQGLSRVVREAELRPELLEQMLDDGVEAASRGLRALEGDDAAAAIISAVREAC</sequence>
<keyword evidence="6 10" id="KW-0573">Peptidoglycan synthesis</keyword>
<dbReference type="InterPro" id="IPR007235">
    <property type="entry name" value="Glyco_trans_28_C"/>
</dbReference>
<keyword evidence="2 10" id="KW-0132">Cell division</keyword>
<feature type="binding site" evidence="10">
    <location>
        <begin position="10"/>
        <end position="12"/>
    </location>
    <ligand>
        <name>UDP-N-acetyl-alpha-D-glucosamine</name>
        <dbReference type="ChEBI" id="CHEBI:57705"/>
    </ligand>
</feature>
<comment type="catalytic activity">
    <reaction evidence="10">
        <text>di-trans,octa-cis-undecaprenyl diphospho-N-acetyl-alpha-D-muramoyl-L-alanyl-D-glutamyl-meso-2,6-diaminopimeloyl-D-alanyl-D-alanine + UDP-N-acetyl-alpha-D-glucosamine = di-trans,octa-cis-undecaprenyl diphospho-[N-acetyl-alpha-D-glucosaminyl-(1-&gt;4)]-N-acetyl-alpha-D-muramoyl-L-alanyl-D-glutamyl-meso-2,6-diaminopimeloyl-D-alanyl-D-alanine + UDP + H(+)</text>
        <dbReference type="Rhea" id="RHEA:31227"/>
        <dbReference type="ChEBI" id="CHEBI:15378"/>
        <dbReference type="ChEBI" id="CHEBI:57705"/>
        <dbReference type="ChEBI" id="CHEBI:58223"/>
        <dbReference type="ChEBI" id="CHEBI:61387"/>
        <dbReference type="ChEBI" id="CHEBI:61388"/>
        <dbReference type="EC" id="2.4.1.227"/>
    </reaction>
</comment>
<dbReference type="NCBIfam" id="TIGR01133">
    <property type="entry name" value="murG"/>
    <property type="match status" value="1"/>
</dbReference>
<comment type="caution">
    <text evidence="10">Lacks conserved residue(s) required for the propagation of feature annotation.</text>
</comment>
<protein>
    <recommendedName>
        <fullName evidence="10">UDP-N-acetylglucosamine--N-acetylmuramyl-(pentapeptide) pyrophosphoryl-undecaprenol N-acetylglucosamine transferase</fullName>
        <ecNumber evidence="10">2.4.1.227</ecNumber>
    </recommendedName>
    <alternativeName>
        <fullName evidence="10">Undecaprenyl-PP-MurNAc-pentapeptide-UDPGlcNAc GlcNAc transferase</fullName>
    </alternativeName>
</protein>
<dbReference type="GO" id="GO:0016757">
    <property type="term" value="F:glycosyltransferase activity"/>
    <property type="evidence" value="ECO:0007669"/>
    <property type="project" value="UniProtKB-KW"/>
</dbReference>
<dbReference type="Pfam" id="PF04101">
    <property type="entry name" value="Glyco_tran_28_C"/>
    <property type="match status" value="1"/>
</dbReference>
<evidence type="ECO:0000256" key="3">
    <source>
        <dbReference type="ARBA" id="ARBA00022676"/>
    </source>
</evidence>
<evidence type="ECO:0000256" key="8">
    <source>
        <dbReference type="ARBA" id="ARBA00023306"/>
    </source>
</evidence>
<evidence type="ECO:0000256" key="5">
    <source>
        <dbReference type="ARBA" id="ARBA00022960"/>
    </source>
</evidence>
<comment type="function">
    <text evidence="10">Cell wall formation. Catalyzes the transfer of a GlcNAc subunit on undecaprenyl-pyrophosphoryl-MurNAc-pentapeptide (lipid intermediate I) to form undecaprenyl-pyrophosphoryl-MurNAc-(pentapeptide)GlcNAc (lipid intermediate II).</text>
</comment>
<keyword evidence="5 10" id="KW-0133">Cell shape</keyword>
<organism evidence="13 14">
    <name type="scientific">Sulfurimonas diazotrophicus</name>
    <dbReference type="NCBI Taxonomy" id="3131939"/>
    <lineage>
        <taxon>Bacteria</taxon>
        <taxon>Pseudomonadati</taxon>
        <taxon>Campylobacterota</taxon>
        <taxon>Epsilonproteobacteria</taxon>
        <taxon>Campylobacterales</taxon>
        <taxon>Sulfurimonadaceae</taxon>
        <taxon>Sulfurimonas</taxon>
    </lineage>
</organism>
<dbReference type="InterPro" id="IPR004276">
    <property type="entry name" value="GlycoTrans_28_N"/>
</dbReference>
<proteinExistence type="inferred from homology"/>
<keyword evidence="1 10" id="KW-1003">Cell membrane</keyword>
<keyword evidence="3 10" id="KW-0328">Glycosyltransferase</keyword>
<dbReference type="InterPro" id="IPR006009">
    <property type="entry name" value="GlcNAc_MurG"/>
</dbReference>